<protein>
    <recommendedName>
        <fullName evidence="3">HGE-14 protein</fullName>
    </recommendedName>
</protein>
<sequence length="471" mass="51728">MLFPWKLHDQHDIRGHMCYGSVVMHSSMVYGSKTYRVYSRVRDDIRNGRLTQRAAAVYISWLLENATAKLREVIETPPAGAYPLAHAALIYADEAYQNICRAREGTNDDIRRVLVDESDNYIHNCQVALLWLAQCRHGLMPMQGEEGERTANISSASTDIASALCILQDNAHPVEKNTDDTRARLCGYLDSLVDLIEALPEDAFLCVTQGVGEYDFAVNSTAQASLLLSLEELRAIASTIDHMADDLSREYIQKSFAAVLAPVKAMISILYQAPDVPAQTALHCLLANRLIENSEKTIEEYTQDQHTSDKEVNSKNVISSATLCAAGSALRLLASCANNAPAFPPCTTDIVKCASHIVKCYYKSCGYNRHSESSGEVETNLTKANHFANVLRCLCAAREALDRVDASTLPSNQDREALGRLRSCITQASERCVVEQVAEPDLTEPEHGAGWDALSVEEVAPTAATAPSLYI</sequence>
<name>A0A0F3N972_ANAPH</name>
<evidence type="ECO:0000313" key="1">
    <source>
        <dbReference type="EMBL" id="KJV64242.1"/>
    </source>
</evidence>
<gene>
    <name evidence="1" type="ORF">APHMUC_0535</name>
</gene>
<accession>A0A0F3N972</accession>
<organism evidence="1 2">
    <name type="scientific">Anaplasma phagocytophilum str. ApMUC09</name>
    <dbReference type="NCBI Taxonomy" id="1359152"/>
    <lineage>
        <taxon>Bacteria</taxon>
        <taxon>Pseudomonadati</taxon>
        <taxon>Pseudomonadota</taxon>
        <taxon>Alphaproteobacteria</taxon>
        <taxon>Rickettsiales</taxon>
        <taxon>Anaplasmataceae</taxon>
        <taxon>Anaplasma</taxon>
        <taxon>phagocytophilum group</taxon>
    </lineage>
</organism>
<dbReference type="Proteomes" id="UP000033441">
    <property type="component" value="Unassembled WGS sequence"/>
</dbReference>
<dbReference type="PATRIC" id="fig|1359152.3.peg.563"/>
<evidence type="ECO:0008006" key="3">
    <source>
        <dbReference type="Google" id="ProtNLM"/>
    </source>
</evidence>
<comment type="caution">
    <text evidence="1">The sequence shown here is derived from an EMBL/GenBank/DDBJ whole genome shotgun (WGS) entry which is preliminary data.</text>
</comment>
<dbReference type="EMBL" id="LANV01000001">
    <property type="protein sequence ID" value="KJV64242.1"/>
    <property type="molecule type" value="Genomic_DNA"/>
</dbReference>
<dbReference type="AlphaFoldDB" id="A0A0F3N972"/>
<reference evidence="1 2" key="1">
    <citation type="submission" date="2015-02" db="EMBL/GenBank/DDBJ databases">
        <title>Genome Sequencing of Rickettsiales.</title>
        <authorList>
            <person name="Daugherty S.C."/>
            <person name="Su Q."/>
            <person name="Abolude K."/>
            <person name="Beier-Sexton M."/>
            <person name="Carlyon J.A."/>
            <person name="Carter R."/>
            <person name="Day N.P."/>
            <person name="Dumler S.J."/>
            <person name="Dyachenko V."/>
            <person name="Godinez A."/>
            <person name="Kurtti T.J."/>
            <person name="Lichay M."/>
            <person name="Mullins K.E."/>
            <person name="Ott S."/>
            <person name="Pappas-Brown V."/>
            <person name="Paris D.H."/>
            <person name="Patel P."/>
            <person name="Richards A.L."/>
            <person name="Sadzewicz L."/>
            <person name="Sears K."/>
            <person name="Seidman D."/>
            <person name="Sengamalay N."/>
            <person name="Stenos J."/>
            <person name="Tallon L.J."/>
            <person name="Vincent G."/>
            <person name="Fraser C.M."/>
            <person name="Munderloh U."/>
            <person name="Dunning-Hotopp J.C."/>
        </authorList>
    </citation>
    <scope>NUCLEOTIDE SEQUENCE [LARGE SCALE GENOMIC DNA]</scope>
    <source>
        <strain evidence="1 2">ApMUC09</strain>
    </source>
</reference>
<proteinExistence type="predicted"/>
<evidence type="ECO:0000313" key="2">
    <source>
        <dbReference type="Proteomes" id="UP000033441"/>
    </source>
</evidence>